<keyword evidence="3" id="KW-1185">Reference proteome</keyword>
<dbReference type="GeneID" id="54299779"/>
<dbReference type="OrthoDB" id="1901244at2759"/>
<comment type="similarity">
    <text evidence="1">Belongs to the OBAP family.</text>
</comment>
<proteinExistence type="inferred from homology"/>
<organism evidence="2 3">
    <name type="scientific">Aplosporella prunicola CBS 121167</name>
    <dbReference type="NCBI Taxonomy" id="1176127"/>
    <lineage>
        <taxon>Eukaryota</taxon>
        <taxon>Fungi</taxon>
        <taxon>Dikarya</taxon>
        <taxon>Ascomycota</taxon>
        <taxon>Pezizomycotina</taxon>
        <taxon>Dothideomycetes</taxon>
        <taxon>Dothideomycetes incertae sedis</taxon>
        <taxon>Botryosphaeriales</taxon>
        <taxon>Aplosporellaceae</taxon>
        <taxon>Aplosporella</taxon>
    </lineage>
</organism>
<evidence type="ECO:0000313" key="3">
    <source>
        <dbReference type="Proteomes" id="UP000799438"/>
    </source>
</evidence>
<dbReference type="AlphaFoldDB" id="A0A6A6B787"/>
<sequence length="58" mass="6496">MADVESGLLTEPGMPARVDDEVMKILADSYGKILRTWRYDQKNNTLPLGIPELVNGYT</sequence>
<reference evidence="2" key="1">
    <citation type="journal article" date="2020" name="Stud. Mycol.">
        <title>101 Dothideomycetes genomes: a test case for predicting lifestyles and emergence of pathogens.</title>
        <authorList>
            <person name="Haridas S."/>
            <person name="Albert R."/>
            <person name="Binder M."/>
            <person name="Bloem J."/>
            <person name="Labutti K."/>
            <person name="Salamov A."/>
            <person name="Andreopoulos B."/>
            <person name="Baker S."/>
            <person name="Barry K."/>
            <person name="Bills G."/>
            <person name="Bluhm B."/>
            <person name="Cannon C."/>
            <person name="Castanera R."/>
            <person name="Culley D."/>
            <person name="Daum C."/>
            <person name="Ezra D."/>
            <person name="Gonzalez J."/>
            <person name="Henrissat B."/>
            <person name="Kuo A."/>
            <person name="Liang C."/>
            <person name="Lipzen A."/>
            <person name="Lutzoni F."/>
            <person name="Magnuson J."/>
            <person name="Mondo S."/>
            <person name="Nolan M."/>
            <person name="Ohm R."/>
            <person name="Pangilinan J."/>
            <person name="Park H.-J."/>
            <person name="Ramirez L."/>
            <person name="Alfaro M."/>
            <person name="Sun H."/>
            <person name="Tritt A."/>
            <person name="Yoshinaga Y."/>
            <person name="Zwiers L.-H."/>
            <person name="Turgeon B."/>
            <person name="Goodwin S."/>
            <person name="Spatafora J."/>
            <person name="Crous P."/>
            <person name="Grigoriev I."/>
        </authorList>
    </citation>
    <scope>NUCLEOTIDE SEQUENCE</scope>
    <source>
        <strain evidence="2">CBS 121167</strain>
    </source>
</reference>
<dbReference type="InterPro" id="IPR010686">
    <property type="entry name" value="OBAP-like"/>
</dbReference>
<dbReference type="Proteomes" id="UP000799438">
    <property type="component" value="Unassembled WGS sequence"/>
</dbReference>
<dbReference type="RefSeq" id="XP_033395692.1">
    <property type="nucleotide sequence ID" value="XM_033542282.1"/>
</dbReference>
<dbReference type="EMBL" id="ML995491">
    <property type="protein sequence ID" value="KAF2139979.1"/>
    <property type="molecule type" value="Genomic_DNA"/>
</dbReference>
<evidence type="ECO:0000256" key="1">
    <source>
        <dbReference type="ARBA" id="ARBA00009740"/>
    </source>
</evidence>
<dbReference type="Pfam" id="PF06884">
    <property type="entry name" value="DUF1264"/>
    <property type="match status" value="1"/>
</dbReference>
<protein>
    <submittedName>
        <fullName evidence="2">Uncharacterized protein</fullName>
    </submittedName>
</protein>
<evidence type="ECO:0000313" key="2">
    <source>
        <dbReference type="EMBL" id="KAF2139979.1"/>
    </source>
</evidence>
<accession>A0A6A6B787</accession>
<name>A0A6A6B787_9PEZI</name>
<gene>
    <name evidence="2" type="ORF">K452DRAFT_299948</name>
</gene>